<organism evidence="3 4">
    <name type="scientific">Phyllosticta capitalensis</name>
    <dbReference type="NCBI Taxonomy" id="121624"/>
    <lineage>
        <taxon>Eukaryota</taxon>
        <taxon>Fungi</taxon>
        <taxon>Dikarya</taxon>
        <taxon>Ascomycota</taxon>
        <taxon>Pezizomycotina</taxon>
        <taxon>Dothideomycetes</taxon>
        <taxon>Dothideomycetes incertae sedis</taxon>
        <taxon>Botryosphaeriales</taxon>
        <taxon>Phyllostictaceae</taxon>
        <taxon>Phyllosticta</taxon>
    </lineage>
</organism>
<gene>
    <name evidence="3" type="ORF">HDK90DRAFT_497050</name>
</gene>
<feature type="coiled-coil region" evidence="1">
    <location>
        <begin position="136"/>
        <end position="170"/>
    </location>
</feature>
<evidence type="ECO:0000256" key="2">
    <source>
        <dbReference type="SAM" id="MobiDB-lite"/>
    </source>
</evidence>
<feature type="region of interest" description="Disordered" evidence="2">
    <location>
        <begin position="86"/>
        <end position="114"/>
    </location>
</feature>
<keyword evidence="1" id="KW-0175">Coiled coil</keyword>
<protein>
    <submittedName>
        <fullName evidence="3">Uncharacterized protein</fullName>
    </submittedName>
</protein>
<sequence>MPPSLVDASSPEPCEDKDSAANDSPVNTSAANDSAANDPAVNRSAADGSAVNDSAAHDYAAHDSAATDAPKRPEMTFSYWISKLRQQSVTPPPLPPPPRVPGPTSRRNIPEWRPSIDLPPLPECGHDACMCLRLELDSFYKVLEKQQLKLVELEDRILACEANLSEYKRKIADHDECNKVMEELDNHFEDKAKIGVRRRELELQKLRLELKLWECKLAPADCEDVRKGLDSVWKDISEMMTKMDELEAKTEACKPKEPAEPAKKKRKL</sequence>
<name>A0ABR1YFD3_9PEZI</name>
<feature type="compositionally biased region" description="Pro residues" evidence="2">
    <location>
        <begin position="90"/>
        <end position="101"/>
    </location>
</feature>
<keyword evidence="4" id="KW-1185">Reference proteome</keyword>
<dbReference type="EMBL" id="JBBWRZ010000011">
    <property type="protein sequence ID" value="KAK8226221.1"/>
    <property type="molecule type" value="Genomic_DNA"/>
</dbReference>
<feature type="compositionally biased region" description="Low complexity" evidence="2">
    <location>
        <begin position="29"/>
        <end position="38"/>
    </location>
</feature>
<evidence type="ECO:0000313" key="3">
    <source>
        <dbReference type="EMBL" id="KAK8226221.1"/>
    </source>
</evidence>
<proteinExistence type="predicted"/>
<reference evidence="3 4" key="1">
    <citation type="submission" date="2024-04" db="EMBL/GenBank/DDBJ databases">
        <title>Phyllosticta paracitricarpa is synonymous to the EU quarantine fungus P. citricarpa based on phylogenomic analyses.</title>
        <authorList>
            <consortium name="Lawrence Berkeley National Laboratory"/>
            <person name="Van Ingen-Buijs V.A."/>
            <person name="Van Westerhoven A.C."/>
            <person name="Haridas S."/>
            <person name="Skiadas P."/>
            <person name="Martin F."/>
            <person name="Groenewald J.Z."/>
            <person name="Crous P.W."/>
            <person name="Seidl M.F."/>
        </authorList>
    </citation>
    <scope>NUCLEOTIDE SEQUENCE [LARGE SCALE GENOMIC DNA]</scope>
    <source>
        <strain evidence="3 4">CBS 123374</strain>
    </source>
</reference>
<dbReference type="Proteomes" id="UP001492380">
    <property type="component" value="Unassembled WGS sequence"/>
</dbReference>
<feature type="region of interest" description="Disordered" evidence="2">
    <location>
        <begin position="1"/>
        <end position="50"/>
    </location>
</feature>
<evidence type="ECO:0000256" key="1">
    <source>
        <dbReference type="SAM" id="Coils"/>
    </source>
</evidence>
<comment type="caution">
    <text evidence="3">The sequence shown here is derived from an EMBL/GenBank/DDBJ whole genome shotgun (WGS) entry which is preliminary data.</text>
</comment>
<evidence type="ECO:0000313" key="4">
    <source>
        <dbReference type="Proteomes" id="UP001492380"/>
    </source>
</evidence>
<accession>A0ABR1YFD3</accession>
<feature type="region of interest" description="Disordered" evidence="2">
    <location>
        <begin position="246"/>
        <end position="268"/>
    </location>
</feature>
<feature type="compositionally biased region" description="Basic and acidic residues" evidence="2">
    <location>
        <begin position="246"/>
        <end position="262"/>
    </location>
</feature>